<keyword evidence="7" id="KW-0915">Sodium</keyword>
<dbReference type="PANTHER" id="PTHR43562:SF3">
    <property type="entry name" value="SODIUM ION_PROTON EXCHANGER (EUROFUNG)"/>
    <property type="match status" value="1"/>
</dbReference>
<reference evidence="13 14" key="1">
    <citation type="journal article" date="2018" name="Environ. Microbiol.">
        <title>Ecological and genomic features of two widespread freshwater picocyanobacteria.</title>
        <authorList>
            <person name="Cabello-Yeves P.J."/>
            <person name="Picazo A."/>
            <person name="Camacho A."/>
            <person name="Callieri C."/>
            <person name="Rosselli R."/>
            <person name="Roda-Garcia J.J."/>
            <person name="Coutinho F.H."/>
            <person name="Rodriguez-Valera F."/>
        </authorList>
    </citation>
    <scope>NUCLEOTIDE SEQUENCE [LARGE SCALE GENOMIC DNA]</scope>
    <source>
        <strain evidence="13 14">Tous</strain>
    </source>
</reference>
<comment type="caution">
    <text evidence="13">The sequence shown here is derived from an EMBL/GenBank/DDBJ whole genome shotgun (WGS) entry which is preliminary data.</text>
</comment>
<comment type="similarity">
    <text evidence="2">Belongs to the monovalent cation:proton antiporter 2 (CPA2) transporter (TC 2.A.37) family.</text>
</comment>
<dbReference type="GO" id="GO:0006814">
    <property type="term" value="P:sodium ion transport"/>
    <property type="evidence" value="ECO:0007669"/>
    <property type="project" value="UniProtKB-KW"/>
</dbReference>
<evidence type="ECO:0000256" key="7">
    <source>
        <dbReference type="ARBA" id="ARBA00023053"/>
    </source>
</evidence>
<gene>
    <name evidence="13" type="ORF">C7K55_07970</name>
</gene>
<feature type="transmembrane region" description="Helical" evidence="11">
    <location>
        <begin position="32"/>
        <end position="52"/>
    </location>
</feature>
<dbReference type="GO" id="GO:0015297">
    <property type="term" value="F:antiporter activity"/>
    <property type="evidence" value="ECO:0007669"/>
    <property type="project" value="UniProtKB-KW"/>
</dbReference>
<evidence type="ECO:0000256" key="4">
    <source>
        <dbReference type="ARBA" id="ARBA00022449"/>
    </source>
</evidence>
<keyword evidence="6 11" id="KW-1133">Transmembrane helix</keyword>
<proteinExistence type="inferred from homology"/>
<feature type="transmembrane region" description="Helical" evidence="11">
    <location>
        <begin position="182"/>
        <end position="203"/>
    </location>
</feature>
<dbReference type="GO" id="GO:1902600">
    <property type="term" value="P:proton transmembrane transport"/>
    <property type="evidence" value="ECO:0007669"/>
    <property type="project" value="InterPro"/>
</dbReference>
<comment type="subcellular location">
    <subcellularLocation>
        <location evidence="1">Membrane</location>
        <topology evidence="1">Multi-pass membrane protein</topology>
    </subcellularLocation>
</comment>
<feature type="transmembrane region" description="Helical" evidence="11">
    <location>
        <begin position="301"/>
        <end position="323"/>
    </location>
</feature>
<feature type="domain" description="Cation/H+ exchanger transmembrane" evidence="12">
    <location>
        <begin position="18"/>
        <end position="381"/>
    </location>
</feature>
<feature type="transmembrane region" description="Helical" evidence="11">
    <location>
        <begin position="121"/>
        <end position="140"/>
    </location>
</feature>
<keyword evidence="3" id="KW-0813">Transport</keyword>
<keyword evidence="5 11" id="KW-0812">Transmembrane</keyword>
<evidence type="ECO:0000256" key="5">
    <source>
        <dbReference type="ARBA" id="ARBA00022692"/>
    </source>
</evidence>
<feature type="transmembrane region" description="Helical" evidence="11">
    <location>
        <begin position="89"/>
        <end position="109"/>
    </location>
</feature>
<dbReference type="EMBL" id="PXXO01000007">
    <property type="protein sequence ID" value="PSJ05252.1"/>
    <property type="molecule type" value="Genomic_DNA"/>
</dbReference>
<accession>A0A2P7MVM0</accession>
<evidence type="ECO:0000256" key="3">
    <source>
        <dbReference type="ARBA" id="ARBA00022448"/>
    </source>
</evidence>
<evidence type="ECO:0000256" key="8">
    <source>
        <dbReference type="ARBA" id="ARBA00023065"/>
    </source>
</evidence>
<keyword evidence="4" id="KW-0050">Antiport</keyword>
<sequence>MAPLGSSLLTTLLLLLVGALLARLTATRLARWAVPAIVLELGVGFALGNTVLPFEQIRSLSGLLELGVLTLFFQVGLEVRGGLLGSRPAAVLRTVLLSALTPLLAWWPLQQGFGLSTATTLLFVAVLSATGTGVTLRALGQLGALKTPSGRLLVGVSVLDDLPAIALLTGSMLLAGAGQGGVAGLAGSGWLVLLGPVLALLSVPLSSWWLRRHGPWQPGPLGMLLLLIGCSWIGEVTGVTSLLGALWGGVLFNRLAPMGEGSTEASELRGNLALLSEVFLPLYFLGVGMRIQAATLLQPSAWWLALVLLLLAIGCKLICGLGISSRDQAAGVDRWVVVFGLIPRGLPGLVFASTALASGVITAAQFSALVLMVSGTTVLGLLLLGRRLSTLQAG</sequence>
<feature type="transmembrane region" description="Helical" evidence="11">
    <location>
        <begin position="59"/>
        <end position="77"/>
    </location>
</feature>
<evidence type="ECO:0000256" key="2">
    <source>
        <dbReference type="ARBA" id="ARBA00005551"/>
    </source>
</evidence>
<evidence type="ECO:0000256" key="1">
    <source>
        <dbReference type="ARBA" id="ARBA00004141"/>
    </source>
</evidence>
<keyword evidence="14" id="KW-1185">Reference proteome</keyword>
<dbReference type="Pfam" id="PF00999">
    <property type="entry name" value="Na_H_Exchanger"/>
    <property type="match status" value="1"/>
</dbReference>
<evidence type="ECO:0000256" key="11">
    <source>
        <dbReference type="SAM" id="Phobius"/>
    </source>
</evidence>
<keyword evidence="8" id="KW-0406">Ion transport</keyword>
<dbReference type="PANTHER" id="PTHR43562">
    <property type="entry name" value="NAPA-TYPE SODIUM/HYDROGEN ANTIPORTER"/>
    <property type="match status" value="1"/>
</dbReference>
<dbReference type="Proteomes" id="UP000243002">
    <property type="component" value="Unassembled WGS sequence"/>
</dbReference>
<dbReference type="InterPro" id="IPR006153">
    <property type="entry name" value="Cation/H_exchanger_TM"/>
</dbReference>
<keyword evidence="9 11" id="KW-0472">Membrane</keyword>
<feature type="transmembrane region" description="Helical" evidence="11">
    <location>
        <begin position="223"/>
        <end position="252"/>
    </location>
</feature>
<feature type="transmembrane region" description="Helical" evidence="11">
    <location>
        <begin position="363"/>
        <end position="384"/>
    </location>
</feature>
<protein>
    <recommendedName>
        <fullName evidence="12">Cation/H+ exchanger transmembrane domain-containing protein</fullName>
    </recommendedName>
</protein>
<evidence type="ECO:0000259" key="12">
    <source>
        <dbReference type="Pfam" id="PF00999"/>
    </source>
</evidence>
<organism evidence="13 14">
    <name type="scientific">Cyanobium usitatum str. Tous</name>
    <dbReference type="NCBI Taxonomy" id="2116684"/>
    <lineage>
        <taxon>Bacteria</taxon>
        <taxon>Bacillati</taxon>
        <taxon>Cyanobacteriota</taxon>
        <taxon>Cyanophyceae</taxon>
        <taxon>Synechococcales</taxon>
        <taxon>Prochlorococcaceae</taxon>
        <taxon>Cyanobium</taxon>
    </lineage>
</organism>
<dbReference type="Gene3D" id="1.20.1530.20">
    <property type="match status" value="1"/>
</dbReference>
<evidence type="ECO:0000313" key="14">
    <source>
        <dbReference type="Proteomes" id="UP000243002"/>
    </source>
</evidence>
<dbReference type="AlphaFoldDB" id="A0A2P7MVM0"/>
<evidence type="ECO:0000256" key="6">
    <source>
        <dbReference type="ARBA" id="ARBA00022989"/>
    </source>
</evidence>
<evidence type="ECO:0000313" key="13">
    <source>
        <dbReference type="EMBL" id="PSJ05252.1"/>
    </source>
</evidence>
<keyword evidence="10" id="KW-0739">Sodium transport</keyword>
<evidence type="ECO:0000256" key="10">
    <source>
        <dbReference type="ARBA" id="ARBA00023201"/>
    </source>
</evidence>
<evidence type="ECO:0000256" key="9">
    <source>
        <dbReference type="ARBA" id="ARBA00023136"/>
    </source>
</evidence>
<feature type="transmembrane region" description="Helical" evidence="11">
    <location>
        <begin position="335"/>
        <end position="357"/>
    </location>
</feature>
<feature type="transmembrane region" description="Helical" evidence="11">
    <location>
        <begin position="152"/>
        <end position="175"/>
    </location>
</feature>
<dbReference type="InterPro" id="IPR038770">
    <property type="entry name" value="Na+/solute_symporter_sf"/>
</dbReference>
<dbReference type="GO" id="GO:0016020">
    <property type="term" value="C:membrane"/>
    <property type="evidence" value="ECO:0007669"/>
    <property type="project" value="UniProtKB-SubCell"/>
</dbReference>
<name>A0A2P7MVM0_9CYAN</name>